<dbReference type="InterPro" id="IPR004946">
    <property type="entry name" value="Cucumo_2B"/>
</dbReference>
<accession>A0A2Z6E0Y9</accession>
<feature type="compositionally biased region" description="Basic residues" evidence="1">
    <location>
        <begin position="20"/>
        <end position="35"/>
    </location>
</feature>
<sequence>MSSVEQIHMKLQKLVEKQKSARKRHRQNRKARGHKSPSELRRRELRETLFLLSQLPLGLLHDEDNACCEPSCSPSYTSCDETDWFAGNEWCEGSYS</sequence>
<dbReference type="EMBL" id="LC380679">
    <property type="protein sequence ID" value="BBD78643.1"/>
    <property type="molecule type" value="Genomic_RNA"/>
</dbReference>
<feature type="region of interest" description="Disordered" evidence="1">
    <location>
        <begin position="1"/>
        <end position="42"/>
    </location>
</feature>
<evidence type="ECO:0000313" key="2">
    <source>
        <dbReference type="EMBL" id="BBD78643.1"/>
    </source>
</evidence>
<organism evidence="2">
    <name type="scientific">Peanut stunt virus</name>
    <dbReference type="NCBI Taxonomy" id="12313"/>
    <lineage>
        <taxon>Viruses</taxon>
        <taxon>Riboviria</taxon>
        <taxon>Orthornavirae</taxon>
        <taxon>Kitrinoviricota</taxon>
        <taxon>Alsuviricetes</taxon>
        <taxon>Martellivirales</taxon>
        <taxon>Bromoviridae</taxon>
        <taxon>Cucumovirus</taxon>
        <taxon>Cucumovirus PSV</taxon>
    </lineage>
</organism>
<reference evidence="2" key="1">
    <citation type="journal article" date="2018" name="Microbiol. Resour. Announc.">
        <title>Complete Genome Sequences of Seven Peanut Stunt Virus Strains from Japan.</title>
        <authorList>
            <person name="Takahashi H."/>
            <person name="Ogawa A."/>
            <person name="Inoue S."/>
            <person name="Yasaka R."/>
            <person name="Ohshima K."/>
            <person name="Ugaki M."/>
            <person name="Suzuki M."/>
        </authorList>
    </citation>
    <scope>NUCLEOTIDE SEQUENCE</scope>
    <source>
        <strain evidence="2">P1</strain>
    </source>
</reference>
<proteinExistence type="predicted"/>
<dbReference type="Gene3D" id="1.20.5.3800">
    <property type="match status" value="1"/>
</dbReference>
<evidence type="ECO:0000256" key="1">
    <source>
        <dbReference type="SAM" id="MobiDB-lite"/>
    </source>
</evidence>
<gene>
    <name evidence="2" type="primary">2b</name>
</gene>
<dbReference type="Pfam" id="PF03263">
    <property type="entry name" value="Cucumo_2B"/>
    <property type="match status" value="1"/>
</dbReference>
<protein>
    <submittedName>
        <fullName evidence="2">2b protein</fullName>
    </submittedName>
</protein>
<name>A0A2Z6E0Y9_9BROM</name>